<dbReference type="PROSITE" id="PS00137">
    <property type="entry name" value="SUBTILASE_HIS"/>
    <property type="match status" value="1"/>
</dbReference>
<dbReference type="InterPro" id="IPR036116">
    <property type="entry name" value="FN3_sf"/>
</dbReference>
<comment type="similarity">
    <text evidence="4">Belongs to the peptidase S8 family.</text>
</comment>
<feature type="transmembrane region" description="Helical" evidence="6">
    <location>
        <begin position="12"/>
        <end position="38"/>
    </location>
</feature>
<dbReference type="FunFam" id="2.60.40.10:FF:000270">
    <property type="entry name" value="Cell surface protein"/>
    <property type="match status" value="2"/>
</dbReference>
<evidence type="ECO:0000259" key="7">
    <source>
        <dbReference type="PROSITE" id="PS50093"/>
    </source>
</evidence>
<dbReference type="InterPro" id="IPR051048">
    <property type="entry name" value="Peptidase_S8/S53_subtilisin"/>
</dbReference>
<dbReference type="Pfam" id="PF13750">
    <property type="entry name" value="Big_3_3"/>
    <property type="match status" value="4"/>
</dbReference>
<evidence type="ECO:0000256" key="2">
    <source>
        <dbReference type="ARBA" id="ARBA00022801"/>
    </source>
</evidence>
<dbReference type="Gene3D" id="3.40.50.200">
    <property type="entry name" value="Peptidase S8/S53 domain"/>
    <property type="match status" value="1"/>
</dbReference>
<accession>Q12XJ3</accession>
<dbReference type="CDD" id="cd04842">
    <property type="entry name" value="Peptidases_S8_Kp43_protease"/>
    <property type="match status" value="1"/>
</dbReference>
<dbReference type="PANTHER" id="PTHR43399">
    <property type="entry name" value="SUBTILISIN-RELATED"/>
    <property type="match status" value="1"/>
</dbReference>
<feature type="domain" description="PKD" evidence="7">
    <location>
        <begin position="2080"/>
        <end position="2123"/>
    </location>
</feature>
<dbReference type="KEGG" id="mbu:Mbur_0884"/>
<sequence length="2552" mass="278335">MCDKGRRLKCGVNLSGMIIKIIIVTIITAMLSVSALALDVSLQEHSSGDHILLKNAQFSTDTLPSSSHSTSSISSIESSSNETEDYYIVQFKGYILEEWKRDVSRTGATLFSYVPNNAFIVRMNTSVKAEVETIDSVQWIGPYSPSYCISSALSSDSEQSGQEEILIMLFDSGSNEYVSNEVRFLGGEILDNGESILKVRINRSSINDIAAINGVSWVDRYVQPVVLNDVAASIINVSTVQNTHGLTGSGQIVAVADTGLDTGFNNASMHDDLEGRIDGLYAWWGYLNDTGAEDNNGHGTHVAGSVLGNGNLSSGLYAGMAPEARLVFQALQYDGPTLTSGGLYTPTNLDTLFQQAYDTNARIHSNSWGSKDPSQYGNYTDRSQNIDSFMWDNPDLLIVFAAGNEGGINNTLTPAATAKNALTVGASENYRPDKGIPSDNIDDIAYFSSKGPTDDNRIKPDVVAPGTYIVSTRSKMPNVSYSWGTVDDFYAYNSGTSMATPLTAGTAALVRQYYVDNESINPTAALLKATLINGAADLGKSSDAQGWGRVNIEESLFPSTPRTMQYHDNISLGYTDHWNASYHLNNNSVPFKTTLVWTDQPATISASKSLVNDLDLSISGPYGTYLGNGGDNTNNVEQVELLSPSTGWYTVTVTGSNVPLGPQPFAIVLSGPFSNDEIAPLSVTDLATSDRGTTWINWAWNNPIDPDFNHTMLYLDNVFRTNVSNTTKFYNVTGLTANTTYELSTKTVDLTGNINLSWTNDTANTIVAPDEIAPFSITNLSEYTAGPTWINWTWSNPLDSDFSHTMVYMDGVLKANVTGTAYNATGFIDNTGHIISTHTVDNVGNINLTWINDSASTMNTLPPASVTNLTTSDRGVTWINMTWNNPIDLDFNHTMLYIDGVFEKNTSNTTNFYNVTGLTANTTYGFSTKTVDIAGNLNGSWINAIETTLVALDITAPVITVDQPENNAIYTTDKVPLNVTGDETVANWWYKINGTEIRSFTTNTTLPALPDGDHNITIYANDSLGNENSSMLINFNIDTTAPVITVDQPENNANYTTHKVPLNVTGDETVANWWYKINGTEIRSFTTNTTLPAMPDGDHNITIYANDSLGNENSSMLINFNIDTTAPVITVNQPENNAIYTTDKVPLNVTGDETVANWWYKINGTEIRSFTTNTTLPALPDGDHNITIYANDSLGNENSSMLINFNIDTTAPVITVNQPENNANYTTHKVPLNVTGDETVANWWYKINGTEIRSFTTNTTLPAMPDGDHNITIYANDSLGNENSSMLINFNIDTTAPVITVNQPENNANYTTHKVPLNVTGDETVANWWYKINGTEIRSFTTNTTLPALPDGDHNITIYANDSLGNKNSSMVNFTIDTITPTITIDIPEENHNYISKMIWLNATVDEDIAKWWYNINNTGNSIFSGNRSLTLPDGNHSITIIAQDLAGNNASAMVNFTIDTIAPTITIDIPEENHNYISKMIWLNATVDEDIAKWWYNINNTGNSIFSGNRSLTLPDGNHSITIIAQDLAGNNASAMVNFTIDTIAPTITIDIPEENHNYISKMIWLNATVDEDIAKWWYNINNTGNSIFSGNRSLTLPDGNHSITIIAQDLAGNNGSSMVNFTIDTITPTITIDIPEENHNYISKMIWLNATVDEDIAKWWYNINNTGNSIFSGNRSLTLPDGNHSITVIAQDLAGNNGSSMVNFTIDTIAPTITIDIPEENHNYISKMIWLNATVDEDIAKWWYNINNTGNSIFSGNQSLTLPDGNHSITVIAQDLAGNNGSAMVNFTIDTIAPPSVTNLSESNNGSTWITWTWIKPHDDESYYTMVYLDGAFKENVTGTAYTAIGLIDNTDHMISTHTVDTVGNINSAWINSSASTMNTLPPASVTNLSESARGPTWISWTWTNPIDNDFNHTTIYVNNGFLANVSKDTTFYNVTGLTTNTAYEFSTKTVDIVGNINLSWTNDTATTRNPPTVNFTSNVTSGKQPLDVQFIDTSTAAGSWVWIFGDGNDSNAQNPLHTYAEPGKYSVSLTAINSDGFDTITKSNYIVVVARVPPVAAFSSNITTGTEPLSVKFEDLSSNALTWEWDFGEGNTSTEIDPVHTYTVPGTYNVSLNVSNYDGSNYVLKENFITVIALSKPIASFIATPMTGSYPLEVSFTDRSINATERVWNFGDGNTSSDRHPSHTYVAAGTYTVSLNVSNAKYDNFTSISNFITVSTPTTDTTSSSSSGGGGGGGGSSVTSESYENILEKAVTSMHIIKDVEKSFTFTNEMIDITYINVTADLNVGNVKAIVESLNTTSSLVSKPPEGRVYKNINIWLGDFGFEKRITDSSIGFRVERSWLKENSVPEFSVKMSVFKNNKWGILPTEKIGEDEIYVYYEATPSGEIFSSFAIIEPVQKGTALTDTQASSLTEGNVASDASKASPSLEVSDGVEGTLSVVETEPEGSSVKFLLFAIPLLILISLSYVAIKRGYHIETKTKVSVLIEEMKAENINDVGNGRGGSTIANRASNRSATEPPIPKVETTRSDVSAKIKKLEESGILSNVDKKERK</sequence>
<feature type="domain" description="PKD" evidence="7">
    <location>
        <begin position="2171"/>
        <end position="2203"/>
    </location>
</feature>
<evidence type="ECO:0000256" key="6">
    <source>
        <dbReference type="SAM" id="Phobius"/>
    </source>
</evidence>
<dbReference type="InterPro" id="IPR022409">
    <property type="entry name" value="PKD/Chitinase_dom"/>
</dbReference>
<dbReference type="PROSITE" id="PS50853">
    <property type="entry name" value="FN3"/>
    <property type="match status" value="2"/>
</dbReference>
<dbReference type="SUPFAM" id="SSF49265">
    <property type="entry name" value="Fibronectin type III"/>
    <property type="match status" value="2"/>
</dbReference>
<dbReference type="SMART" id="SM00060">
    <property type="entry name" value="FN3"/>
    <property type="match status" value="4"/>
</dbReference>
<dbReference type="PROSITE" id="PS50194">
    <property type="entry name" value="FILAMIN_REPEAT"/>
    <property type="match status" value="1"/>
</dbReference>
<dbReference type="InterPro" id="IPR026453">
    <property type="entry name" value="PGF_pre_PGF"/>
</dbReference>
<feature type="compositionally biased region" description="Polar residues" evidence="5">
    <location>
        <begin position="2505"/>
        <end position="2515"/>
    </location>
</feature>
<keyword evidence="1 4" id="KW-0645">Protease</keyword>
<dbReference type="Proteomes" id="UP000001979">
    <property type="component" value="Chromosome"/>
</dbReference>
<feature type="active site" description="Charge relay system" evidence="4">
    <location>
        <position position="298"/>
    </location>
</feature>
<reference evidence="10" key="1">
    <citation type="journal article" date="2009" name="ISME J.">
        <title>The genome sequence of the psychrophilic archaeon, Methanococcoides burtonii: the role of genome evolution in cold adaptation.</title>
        <authorList>
            <person name="Allen M.A."/>
            <person name="Lauro F.M."/>
            <person name="Williams T.J."/>
            <person name="Burg D."/>
            <person name="Siddiqui K.S."/>
            <person name="De Francisci D."/>
            <person name="Chong K.W."/>
            <person name="Pilak O."/>
            <person name="Chew H.H."/>
            <person name="De Maere M.Z."/>
            <person name="Ting L."/>
            <person name="Katrib M."/>
            <person name="Ng C."/>
            <person name="Sowers K.R."/>
            <person name="Galperin M.Y."/>
            <person name="Anderson I.J."/>
            <person name="Ivanova N."/>
            <person name="Dalin E."/>
            <person name="Martinez M."/>
            <person name="Lapidus A."/>
            <person name="Hauser L."/>
            <person name="Land M."/>
            <person name="Thomas T."/>
            <person name="Cavicchioli R."/>
        </authorList>
    </citation>
    <scope>NUCLEOTIDE SEQUENCE [LARGE SCALE GENOMIC DNA]</scope>
    <source>
        <strain evidence="10">DSM 6242 / NBRC 107633 / OCM 468 / ACE-M</strain>
    </source>
</reference>
<keyword evidence="2 4" id="KW-0378">Hydrolase</keyword>
<dbReference type="PROSITE" id="PS00138">
    <property type="entry name" value="SUBTILASE_SER"/>
    <property type="match status" value="1"/>
</dbReference>
<dbReference type="NCBIfam" id="TIGR04213">
    <property type="entry name" value="PGF_pre_PGF"/>
    <property type="match status" value="1"/>
</dbReference>
<evidence type="ECO:0000256" key="3">
    <source>
        <dbReference type="ARBA" id="ARBA00022825"/>
    </source>
</evidence>
<dbReference type="Pfam" id="PF18911">
    <property type="entry name" value="PKD_4"/>
    <property type="match status" value="3"/>
</dbReference>
<dbReference type="GO" id="GO:0004252">
    <property type="term" value="F:serine-type endopeptidase activity"/>
    <property type="evidence" value="ECO:0007669"/>
    <property type="project" value="UniProtKB-UniRule"/>
</dbReference>
<evidence type="ECO:0000256" key="1">
    <source>
        <dbReference type="ARBA" id="ARBA00022670"/>
    </source>
</evidence>
<dbReference type="PROSITE" id="PS50093">
    <property type="entry name" value="PKD"/>
    <property type="match status" value="3"/>
</dbReference>
<dbReference type="InterPro" id="IPR008979">
    <property type="entry name" value="Galactose-bd-like_sf"/>
</dbReference>
<organism evidence="9 10">
    <name type="scientific">Methanococcoides burtonii (strain DSM 6242 / NBRC 107633 / OCM 468 / ACE-M)</name>
    <dbReference type="NCBI Taxonomy" id="259564"/>
    <lineage>
        <taxon>Archaea</taxon>
        <taxon>Methanobacteriati</taxon>
        <taxon>Methanobacteriota</taxon>
        <taxon>Stenosarchaea group</taxon>
        <taxon>Methanomicrobia</taxon>
        <taxon>Methanosarcinales</taxon>
        <taxon>Methanosarcinaceae</taxon>
        <taxon>Methanococcoides</taxon>
    </lineage>
</organism>
<evidence type="ECO:0000313" key="9">
    <source>
        <dbReference type="EMBL" id="ABE51833.1"/>
    </source>
</evidence>
<feature type="domain" description="Fibronectin type-III" evidence="8">
    <location>
        <begin position="862"/>
        <end position="953"/>
    </location>
</feature>
<dbReference type="SUPFAM" id="SSF49299">
    <property type="entry name" value="PKD domain"/>
    <property type="match status" value="3"/>
</dbReference>
<evidence type="ECO:0000259" key="8">
    <source>
        <dbReference type="PROSITE" id="PS50853"/>
    </source>
</evidence>
<name>Q12XJ3_METBU</name>
<feature type="active site" description="Charge relay system" evidence="4">
    <location>
        <position position="257"/>
    </location>
</feature>
<feature type="domain" description="Fibronectin type-III" evidence="8">
    <location>
        <begin position="1884"/>
        <end position="1975"/>
    </location>
</feature>
<evidence type="ECO:0000256" key="5">
    <source>
        <dbReference type="SAM" id="MobiDB-lite"/>
    </source>
</evidence>
<dbReference type="HOGENOM" id="CLU_230639_0_0_2"/>
<evidence type="ECO:0000256" key="4">
    <source>
        <dbReference type="PROSITE-ProRule" id="PRU01240"/>
    </source>
</evidence>
<keyword evidence="6" id="KW-0812">Transmembrane</keyword>
<feature type="active site" description="Charge relay system" evidence="4">
    <location>
        <position position="497"/>
    </location>
</feature>
<dbReference type="InterPro" id="IPR035986">
    <property type="entry name" value="PKD_dom_sf"/>
</dbReference>
<protein>
    <submittedName>
        <fullName evidence="9">Protein containing N-terminal subtilase family domain + central repeat Fibronectin type III domains + C-terminal repeat PDK domains</fullName>
    </submittedName>
</protein>
<feature type="compositionally biased region" description="Gly residues" evidence="5">
    <location>
        <begin position="2230"/>
        <end position="2239"/>
    </location>
</feature>
<gene>
    <name evidence="9" type="ordered locus">Mbur_0884</name>
</gene>
<keyword evidence="6" id="KW-0472">Membrane</keyword>
<dbReference type="InterPro" id="IPR013783">
    <property type="entry name" value="Ig-like_fold"/>
</dbReference>
<feature type="transmembrane region" description="Helical" evidence="6">
    <location>
        <begin position="2452"/>
        <end position="2470"/>
    </location>
</feature>
<dbReference type="SUPFAM" id="SSF49785">
    <property type="entry name" value="Galactose-binding domain-like"/>
    <property type="match status" value="1"/>
</dbReference>
<dbReference type="PRINTS" id="PR00723">
    <property type="entry name" value="SUBTILISIN"/>
</dbReference>
<dbReference type="InterPro" id="IPR000601">
    <property type="entry name" value="PKD_dom"/>
</dbReference>
<feature type="compositionally biased region" description="Low complexity" evidence="5">
    <location>
        <begin position="2219"/>
        <end position="2229"/>
    </location>
</feature>
<feature type="domain" description="PKD" evidence="7">
    <location>
        <begin position="2002"/>
        <end position="2051"/>
    </location>
</feature>
<proteinExistence type="inferred from homology"/>
<dbReference type="InterPro" id="IPR003961">
    <property type="entry name" value="FN3_dom"/>
</dbReference>
<dbReference type="PROSITE" id="PS51892">
    <property type="entry name" value="SUBTILASE"/>
    <property type="match status" value="1"/>
</dbReference>
<feature type="region of interest" description="Disordered" evidence="5">
    <location>
        <begin position="2496"/>
        <end position="2528"/>
    </location>
</feature>
<dbReference type="Gene3D" id="2.60.120.380">
    <property type="match status" value="1"/>
</dbReference>
<dbReference type="Gene3D" id="2.60.40.10">
    <property type="entry name" value="Immunoglobulins"/>
    <property type="match status" value="16"/>
</dbReference>
<dbReference type="PANTHER" id="PTHR43399:SF5">
    <property type="entry name" value="PEPTIDASE S8 FAMILY WITH PROTEASE-ASSOCIATED DOMAIN"/>
    <property type="match status" value="1"/>
</dbReference>
<dbReference type="Pfam" id="PF00082">
    <property type="entry name" value="Peptidase_S8"/>
    <property type="match status" value="1"/>
</dbReference>
<keyword evidence="10" id="KW-1185">Reference proteome</keyword>
<dbReference type="InterPro" id="IPR022398">
    <property type="entry name" value="Peptidase_S8_His-AS"/>
</dbReference>
<dbReference type="InterPro" id="IPR015500">
    <property type="entry name" value="Peptidase_S8_subtilisin-rel"/>
</dbReference>
<feature type="region of interest" description="Disordered" evidence="5">
    <location>
        <begin position="2219"/>
        <end position="2243"/>
    </location>
</feature>
<keyword evidence="3 4" id="KW-0720">Serine protease</keyword>
<dbReference type="InterPro" id="IPR017868">
    <property type="entry name" value="Filamin/ABP280_repeat-like"/>
</dbReference>
<dbReference type="SUPFAM" id="SSF52743">
    <property type="entry name" value="Subtilisin-like"/>
    <property type="match status" value="1"/>
</dbReference>
<dbReference type="InterPro" id="IPR000209">
    <property type="entry name" value="Peptidase_S8/S53_dom"/>
</dbReference>
<keyword evidence="6" id="KW-1133">Transmembrane helix</keyword>
<dbReference type="GO" id="GO:0006508">
    <property type="term" value="P:proteolysis"/>
    <property type="evidence" value="ECO:0007669"/>
    <property type="project" value="UniProtKB-KW"/>
</dbReference>
<dbReference type="InterPro" id="IPR036852">
    <property type="entry name" value="Peptidase_S8/S53_dom_sf"/>
</dbReference>
<dbReference type="SMART" id="SM00089">
    <property type="entry name" value="PKD"/>
    <property type="match status" value="3"/>
</dbReference>
<evidence type="ECO:0000313" key="10">
    <source>
        <dbReference type="Proteomes" id="UP000001979"/>
    </source>
</evidence>
<dbReference type="InterPro" id="IPR034058">
    <property type="entry name" value="TagA/B/C/D_pept_dom"/>
</dbReference>
<dbReference type="InterPro" id="IPR022038">
    <property type="entry name" value="Ig-like_bact"/>
</dbReference>
<dbReference type="InterPro" id="IPR023828">
    <property type="entry name" value="Peptidase_S8_Ser-AS"/>
</dbReference>
<dbReference type="EMBL" id="CP000300">
    <property type="protein sequence ID" value="ABE51833.1"/>
    <property type="molecule type" value="Genomic_DNA"/>
</dbReference>
<dbReference type="CDD" id="cd00146">
    <property type="entry name" value="PKD"/>
    <property type="match status" value="3"/>
</dbReference>